<dbReference type="PANTHER" id="PTHR11705">
    <property type="entry name" value="PROTEASE FAMILY M14 CARBOXYPEPTIDASE A,B"/>
    <property type="match status" value="1"/>
</dbReference>
<evidence type="ECO:0000256" key="4">
    <source>
        <dbReference type="ARBA" id="ARBA00022801"/>
    </source>
</evidence>
<dbReference type="EMBL" id="MHVL01000017">
    <property type="protein sequence ID" value="OHA93542.1"/>
    <property type="molecule type" value="Genomic_DNA"/>
</dbReference>
<keyword evidence="4" id="KW-0378">Hydrolase</keyword>
<name>A0A1G2T8Q5_9BACT</name>
<gene>
    <name evidence="10" type="ORF">A2W58_02755</name>
</gene>
<comment type="caution">
    <text evidence="10">The sequence shown here is derived from an EMBL/GenBank/DDBJ whole genome shotgun (WGS) entry which is preliminary data.</text>
</comment>
<dbReference type="Pfam" id="PF00246">
    <property type="entry name" value="Peptidase_M14"/>
    <property type="match status" value="1"/>
</dbReference>
<dbReference type="AlphaFoldDB" id="A0A1G2T8Q5"/>
<evidence type="ECO:0000256" key="2">
    <source>
        <dbReference type="ARBA" id="ARBA00005988"/>
    </source>
</evidence>
<protein>
    <recommendedName>
        <fullName evidence="9">Peptidase M14 domain-containing protein</fullName>
    </recommendedName>
</protein>
<organism evidence="10 11">
    <name type="scientific">Candidatus Zambryskibacteria bacterium RIFCSPHIGHO2_02_38_10.5</name>
    <dbReference type="NCBI Taxonomy" id="1802742"/>
    <lineage>
        <taxon>Bacteria</taxon>
        <taxon>Candidatus Zambryskiibacteriota</taxon>
    </lineage>
</organism>
<keyword evidence="8" id="KW-1133">Transmembrane helix</keyword>
<reference evidence="10 11" key="1">
    <citation type="journal article" date="2016" name="Nat. Commun.">
        <title>Thousands of microbial genomes shed light on interconnected biogeochemical processes in an aquifer system.</title>
        <authorList>
            <person name="Anantharaman K."/>
            <person name="Brown C.T."/>
            <person name="Hug L.A."/>
            <person name="Sharon I."/>
            <person name="Castelle C.J."/>
            <person name="Probst A.J."/>
            <person name="Thomas B.C."/>
            <person name="Singh A."/>
            <person name="Wilkins M.J."/>
            <person name="Karaoz U."/>
            <person name="Brodie E.L."/>
            <person name="Williams K.H."/>
            <person name="Hubbard S.S."/>
            <person name="Banfield J.F."/>
        </authorList>
    </citation>
    <scope>NUCLEOTIDE SEQUENCE [LARGE SCALE GENOMIC DNA]</scope>
</reference>
<dbReference type="Gene3D" id="3.40.630.10">
    <property type="entry name" value="Zn peptidases"/>
    <property type="match status" value="1"/>
</dbReference>
<dbReference type="PANTHER" id="PTHR11705:SF143">
    <property type="entry name" value="SLL0236 PROTEIN"/>
    <property type="match status" value="1"/>
</dbReference>
<evidence type="ECO:0000256" key="1">
    <source>
        <dbReference type="ARBA" id="ARBA00001947"/>
    </source>
</evidence>
<dbReference type="CDD" id="cd00596">
    <property type="entry name" value="Peptidase_M14_like"/>
    <property type="match status" value="1"/>
</dbReference>
<keyword evidence="5" id="KW-0862">Zinc</keyword>
<comment type="cofactor">
    <cofactor evidence="1">
        <name>Zn(2+)</name>
        <dbReference type="ChEBI" id="CHEBI:29105"/>
    </cofactor>
</comment>
<dbReference type="InterPro" id="IPR000834">
    <property type="entry name" value="Peptidase_M14"/>
</dbReference>
<keyword evidence="6" id="KW-0482">Metalloprotease</keyword>
<proteinExistence type="inferred from homology"/>
<accession>A0A1G2T8Q5</accession>
<dbReference type="PROSITE" id="PS52035">
    <property type="entry name" value="PEPTIDASE_M14"/>
    <property type="match status" value="1"/>
</dbReference>
<evidence type="ECO:0000259" key="9">
    <source>
        <dbReference type="PROSITE" id="PS52035"/>
    </source>
</evidence>
<evidence type="ECO:0000256" key="6">
    <source>
        <dbReference type="ARBA" id="ARBA00023049"/>
    </source>
</evidence>
<dbReference type="Proteomes" id="UP000179264">
    <property type="component" value="Unassembled WGS sequence"/>
</dbReference>
<feature type="transmembrane region" description="Helical" evidence="8">
    <location>
        <begin position="9"/>
        <end position="29"/>
    </location>
</feature>
<dbReference type="GO" id="GO:0006508">
    <property type="term" value="P:proteolysis"/>
    <property type="evidence" value="ECO:0007669"/>
    <property type="project" value="UniProtKB-KW"/>
</dbReference>
<evidence type="ECO:0000313" key="10">
    <source>
        <dbReference type="EMBL" id="OHA93542.1"/>
    </source>
</evidence>
<dbReference type="GO" id="GO:0008270">
    <property type="term" value="F:zinc ion binding"/>
    <property type="evidence" value="ECO:0007669"/>
    <property type="project" value="InterPro"/>
</dbReference>
<sequence length="295" mass="32911">METIFVRRTIVTSIIFVILAVGLFIFWIFQNKTPPETPLVTKSEKLENIGPVHTVIGESVEGRKIDAYTYGDGKIHLVFIGGIHGGYEWNTVVLAYKFIDYLDLNPKVIPRTLIVTVIPSANPDGVYKIIGKEGRFTSLDVPVSVPTAPGRFNAHKVDLNRNFDCMWQPESTWQSKTVSAGTAPFSEPEAKVIRDFVLKNKPSAVVFWHSQSGAVYASECEDGILRETLAIMNAYARASKYRAIPSFDAYETTGDAEGWLASIGIPTITVELKTHETVEWEQNLAGIKALFEYYK</sequence>
<comment type="similarity">
    <text evidence="2 7">Belongs to the peptidase M14 family.</text>
</comment>
<evidence type="ECO:0000313" key="11">
    <source>
        <dbReference type="Proteomes" id="UP000179264"/>
    </source>
</evidence>
<feature type="domain" description="Peptidase M14" evidence="9">
    <location>
        <begin position="31"/>
        <end position="294"/>
    </location>
</feature>
<dbReference type="SUPFAM" id="SSF53187">
    <property type="entry name" value="Zn-dependent exopeptidases"/>
    <property type="match status" value="1"/>
</dbReference>
<dbReference type="GO" id="GO:0004181">
    <property type="term" value="F:metallocarboxypeptidase activity"/>
    <property type="evidence" value="ECO:0007669"/>
    <property type="project" value="InterPro"/>
</dbReference>
<evidence type="ECO:0000256" key="5">
    <source>
        <dbReference type="ARBA" id="ARBA00022833"/>
    </source>
</evidence>
<evidence type="ECO:0000256" key="7">
    <source>
        <dbReference type="PROSITE-ProRule" id="PRU01379"/>
    </source>
</evidence>
<keyword evidence="8" id="KW-0812">Transmembrane</keyword>
<dbReference type="SMART" id="SM00631">
    <property type="entry name" value="Zn_pept"/>
    <property type="match status" value="1"/>
</dbReference>
<feature type="active site" description="Proton donor/acceptor" evidence="7">
    <location>
        <position position="271"/>
    </location>
</feature>
<evidence type="ECO:0000256" key="3">
    <source>
        <dbReference type="ARBA" id="ARBA00022670"/>
    </source>
</evidence>
<keyword evidence="8" id="KW-0472">Membrane</keyword>
<keyword evidence="3" id="KW-0645">Protease</keyword>
<dbReference type="GO" id="GO:0005615">
    <property type="term" value="C:extracellular space"/>
    <property type="evidence" value="ECO:0007669"/>
    <property type="project" value="TreeGrafter"/>
</dbReference>
<evidence type="ECO:0000256" key="8">
    <source>
        <dbReference type="SAM" id="Phobius"/>
    </source>
</evidence>